<reference evidence="4" key="2">
    <citation type="submission" date="2019-10" db="EMBL/GenBank/DDBJ databases">
        <authorList>
            <consortium name="NCBI Genome Project"/>
        </authorList>
    </citation>
    <scope>NUCLEOTIDE SEQUENCE</scope>
    <source>
        <strain evidence="4">NI907</strain>
    </source>
</reference>
<dbReference type="OrthoDB" id="5219857at2759"/>
<feature type="region of interest" description="Disordered" evidence="2">
    <location>
        <begin position="50"/>
        <end position="111"/>
    </location>
</feature>
<proteinExistence type="predicted"/>
<feature type="coiled-coil region" evidence="1">
    <location>
        <begin position="126"/>
        <end position="186"/>
    </location>
</feature>
<evidence type="ECO:0000256" key="1">
    <source>
        <dbReference type="SAM" id="Coils"/>
    </source>
</evidence>
<feature type="region of interest" description="Disordered" evidence="2">
    <location>
        <begin position="336"/>
        <end position="394"/>
    </location>
</feature>
<feature type="compositionally biased region" description="Polar residues" evidence="2">
    <location>
        <begin position="99"/>
        <end position="111"/>
    </location>
</feature>
<organism evidence="3 4">
    <name type="scientific">Pyricularia grisea</name>
    <name type="common">Crabgrass-specific blast fungus</name>
    <name type="synonym">Magnaporthe grisea</name>
    <dbReference type="NCBI Taxonomy" id="148305"/>
    <lineage>
        <taxon>Eukaryota</taxon>
        <taxon>Fungi</taxon>
        <taxon>Dikarya</taxon>
        <taxon>Ascomycota</taxon>
        <taxon>Pezizomycotina</taxon>
        <taxon>Sordariomycetes</taxon>
        <taxon>Sordariomycetidae</taxon>
        <taxon>Magnaporthales</taxon>
        <taxon>Pyriculariaceae</taxon>
        <taxon>Pyricularia</taxon>
    </lineage>
</organism>
<dbReference type="AlphaFoldDB" id="A0A6P8BIA3"/>
<accession>A0A6P8BIA3</accession>
<evidence type="ECO:0000313" key="3">
    <source>
        <dbReference type="Proteomes" id="UP000515153"/>
    </source>
</evidence>
<keyword evidence="1" id="KW-0175">Coiled coil</keyword>
<keyword evidence="3" id="KW-1185">Reference proteome</keyword>
<sequence length="394" mass="43821">MGCCNHLFGHHGRRHYEGPGQAEEDYYHQKKHRPLSASELVYADKILSETRYPTPHPNHAEDQQQQTTASRRTSCCEPLDDDLFKTRRQLRREKRSDEGSTFQAELNQTRYSLNRAEDQEARFSHAQQEQKKAAAAAERLKALTERETGRETVEMAYVAARLRDLADQAELDAQRAQTEAEEAVRRYSLAHEVVMSQVEAGPEEQPEVAERLRSLAEQADLQTDKARHAAKNASRRHSLIESATNQETQQAVAIASRLNSLALAAEEKARIANEAAETAHRKSSAALKAVKVLRDADKNLPAPPEVPSRQSPQIHHHQRSLFRTLGDALGLTYDASAAKPASPAPAPHRLSADEMPPQTASSEPNANRLPTVQEVPTPVPESENAAPVPKPKRT</sequence>
<protein>
    <submittedName>
        <fullName evidence="4">Uncharacterized protein</fullName>
    </submittedName>
</protein>
<dbReference type="GeneID" id="41956466"/>
<feature type="region of interest" description="Disordered" evidence="2">
    <location>
        <begin position="298"/>
        <end position="319"/>
    </location>
</feature>
<name>A0A6P8BIA3_PYRGI</name>
<dbReference type="KEGG" id="pgri:PgNI_01481"/>
<dbReference type="RefSeq" id="XP_030987038.1">
    <property type="nucleotide sequence ID" value="XM_031121552.1"/>
</dbReference>
<feature type="region of interest" description="Disordered" evidence="2">
    <location>
        <begin position="11"/>
        <end position="31"/>
    </location>
</feature>
<reference evidence="4" key="1">
    <citation type="journal article" date="2019" name="Mol. Biol. Evol.">
        <title>Blast fungal genomes show frequent chromosomal changes, gene gains and losses, and effector gene turnover.</title>
        <authorList>
            <person name="Gomez Luciano L.B."/>
            <person name="Jason Tsai I."/>
            <person name="Chuma I."/>
            <person name="Tosa Y."/>
            <person name="Chen Y.H."/>
            <person name="Li J.Y."/>
            <person name="Li M.Y."/>
            <person name="Jade Lu M.Y."/>
            <person name="Nakayashiki H."/>
            <person name="Li W.H."/>
        </authorList>
    </citation>
    <scope>NUCLEOTIDE SEQUENCE</scope>
    <source>
        <strain evidence="4">NI907</strain>
    </source>
</reference>
<evidence type="ECO:0000256" key="2">
    <source>
        <dbReference type="SAM" id="MobiDB-lite"/>
    </source>
</evidence>
<gene>
    <name evidence="4" type="ORF">PgNI_01481</name>
</gene>
<evidence type="ECO:0000313" key="4">
    <source>
        <dbReference type="RefSeq" id="XP_030987038.1"/>
    </source>
</evidence>
<dbReference type="Proteomes" id="UP000515153">
    <property type="component" value="Unplaced"/>
</dbReference>
<reference evidence="4" key="3">
    <citation type="submission" date="2025-08" db="UniProtKB">
        <authorList>
            <consortium name="RefSeq"/>
        </authorList>
    </citation>
    <scope>IDENTIFICATION</scope>
    <source>
        <strain evidence="4">NI907</strain>
    </source>
</reference>